<proteinExistence type="predicted"/>
<comment type="caution">
    <text evidence="1">The sequence shown here is derived from an EMBL/GenBank/DDBJ whole genome shotgun (WGS) entry which is preliminary data.</text>
</comment>
<organism evidence="1 2">
    <name type="scientific">Corchorus olitorius</name>
    <dbReference type="NCBI Taxonomy" id="93759"/>
    <lineage>
        <taxon>Eukaryota</taxon>
        <taxon>Viridiplantae</taxon>
        <taxon>Streptophyta</taxon>
        <taxon>Embryophyta</taxon>
        <taxon>Tracheophyta</taxon>
        <taxon>Spermatophyta</taxon>
        <taxon>Magnoliopsida</taxon>
        <taxon>eudicotyledons</taxon>
        <taxon>Gunneridae</taxon>
        <taxon>Pentapetalae</taxon>
        <taxon>rosids</taxon>
        <taxon>malvids</taxon>
        <taxon>Malvales</taxon>
        <taxon>Malvaceae</taxon>
        <taxon>Grewioideae</taxon>
        <taxon>Apeibeae</taxon>
        <taxon>Corchorus</taxon>
    </lineage>
</organism>
<evidence type="ECO:0000313" key="1">
    <source>
        <dbReference type="EMBL" id="OMO84422.1"/>
    </source>
</evidence>
<name>A0A1R3IPB6_9ROSI</name>
<dbReference type="Proteomes" id="UP000187203">
    <property type="component" value="Unassembled WGS sequence"/>
</dbReference>
<evidence type="ECO:0000313" key="2">
    <source>
        <dbReference type="Proteomes" id="UP000187203"/>
    </source>
</evidence>
<accession>A0A1R3IPB6</accession>
<reference evidence="2" key="1">
    <citation type="submission" date="2013-09" db="EMBL/GenBank/DDBJ databases">
        <title>Corchorus olitorius genome sequencing.</title>
        <authorList>
            <person name="Alam M."/>
            <person name="Haque M.S."/>
            <person name="Islam M.S."/>
            <person name="Emdad E.M."/>
            <person name="Islam M.M."/>
            <person name="Ahmed B."/>
            <person name="Halim A."/>
            <person name="Hossen Q.M.M."/>
            <person name="Hossain M.Z."/>
            <person name="Ahmed R."/>
            <person name="Khan M.M."/>
            <person name="Islam R."/>
            <person name="Rashid M.M."/>
            <person name="Khan S.A."/>
            <person name="Rahman M.S."/>
            <person name="Alam M."/>
            <person name="Yahiya A.S."/>
            <person name="Khan M.S."/>
            <person name="Azam M.S."/>
            <person name="Haque T."/>
            <person name="Lashkar M.Z.H."/>
            <person name="Akhand A.I."/>
            <person name="Morshed G."/>
            <person name="Roy S."/>
            <person name="Uddin K.S."/>
            <person name="Rabeya T."/>
            <person name="Hossain A.S."/>
            <person name="Chowdhury A."/>
            <person name="Snigdha A.R."/>
            <person name="Mortoza M.S."/>
            <person name="Matin S.A."/>
            <person name="Hoque S.M.E."/>
            <person name="Islam M.K."/>
            <person name="Roy D.K."/>
            <person name="Haider R."/>
            <person name="Moosa M.M."/>
            <person name="Elias S.M."/>
            <person name="Hasan A.M."/>
            <person name="Jahan S."/>
            <person name="Shafiuddin M."/>
            <person name="Mahmood N."/>
            <person name="Shommy N.S."/>
        </authorList>
    </citation>
    <scope>NUCLEOTIDE SEQUENCE [LARGE SCALE GENOMIC DNA]</scope>
    <source>
        <strain evidence="2">cv. O-4</strain>
    </source>
</reference>
<dbReference type="EMBL" id="AWUE01017847">
    <property type="protein sequence ID" value="OMO84422.1"/>
    <property type="molecule type" value="Genomic_DNA"/>
</dbReference>
<gene>
    <name evidence="1" type="ORF">COLO4_22088</name>
</gene>
<sequence length="91" mass="10447">MTWRPSDAPPPLSFHLIISISRLPPARSVRGPLRNWELAGPTLYRDPLVTTRRYFLHTARRCRRLIDVINTVNDRLGNGALIFTVRLPGFI</sequence>
<protein>
    <submittedName>
        <fullName evidence="1">SH2B adapter protein 3-like protein</fullName>
    </submittedName>
</protein>
<keyword evidence="2" id="KW-1185">Reference proteome</keyword>
<dbReference type="AlphaFoldDB" id="A0A1R3IPB6"/>